<dbReference type="PANTHER" id="PTHR47926:SF463">
    <property type="entry name" value="PENTATRICOPEPTIDE REPEAT-CONTAINING PROTEIN"/>
    <property type="match status" value="1"/>
</dbReference>
<keyword evidence="6" id="KW-1185">Reference proteome</keyword>
<feature type="repeat" description="PPR" evidence="3">
    <location>
        <begin position="86"/>
        <end position="120"/>
    </location>
</feature>
<evidence type="ECO:0000256" key="3">
    <source>
        <dbReference type="PROSITE-ProRule" id="PRU00708"/>
    </source>
</evidence>
<dbReference type="InterPro" id="IPR032867">
    <property type="entry name" value="DYW_dom"/>
</dbReference>
<dbReference type="PANTHER" id="PTHR47926">
    <property type="entry name" value="PENTATRICOPEPTIDE REPEAT-CONTAINING PROTEIN"/>
    <property type="match status" value="1"/>
</dbReference>
<dbReference type="GO" id="GO:0009451">
    <property type="term" value="P:RNA modification"/>
    <property type="evidence" value="ECO:0007669"/>
    <property type="project" value="InterPro"/>
</dbReference>
<protein>
    <submittedName>
        <fullName evidence="5">Pentatricopeptide repeat-containing protein ELI1, chloroplastic-like</fullName>
    </submittedName>
</protein>
<evidence type="ECO:0000256" key="2">
    <source>
        <dbReference type="ARBA" id="ARBA00022737"/>
    </source>
</evidence>
<dbReference type="Pfam" id="PF13041">
    <property type="entry name" value="PPR_2"/>
    <property type="match status" value="2"/>
</dbReference>
<dbReference type="InterPro" id="IPR046848">
    <property type="entry name" value="E_motif"/>
</dbReference>
<dbReference type="Pfam" id="PF20431">
    <property type="entry name" value="E_motif"/>
    <property type="match status" value="1"/>
</dbReference>
<sequence>MYFKFGRPDVARRLFDEMPQRDVVSYNTLIAGYSNCGNLAAAGEVFDGMTERSPVSWSSMIAGHARRGDLVSARELFDRVPAADRNVVCWNAMVSGFTQNERFSEAVKVFQMMLQESRTSVQPNEVTLVSVLSSCANLGALDLGKWIDGYIKKRRMALGLFLGNALSDMYAKCGCIVEAKKVFDRMVEKDVISWTIIISASAMHGLSEEAISGFHDMLVHGIKPNDITFMAILAACTHGGMVEDGLNYFEMMSREFGINPKVEHYGCVVDLLSRAGRLSEAEDIINSMSVPPNVVVWGALLGGCRIYKDDARGERVVRRILELDPEHSGSYVYLSTVYASFGRLEEAAKCRLKMRENRVVKTPGCSWIEVDNAVHEFFVGDRSHPQSDKIYSMISSLGPRMKLAGYVPNTSVVSQFIDEEEKEDALFMHSERLAVAFGLISTKEGTTIRVVKNLRVCTDCHDAMKIISKIVEREIVLRDRSRFHHFKEGRCSCKDYW</sequence>
<evidence type="ECO:0000256" key="1">
    <source>
        <dbReference type="ARBA" id="ARBA00006643"/>
    </source>
</evidence>
<dbReference type="FunFam" id="1.25.40.10:FF:000333">
    <property type="entry name" value="Pentatricopeptide repeat-containing protein"/>
    <property type="match status" value="1"/>
</dbReference>
<dbReference type="EMBL" id="JANAVB010025798">
    <property type="protein sequence ID" value="KAJ6820115.1"/>
    <property type="molecule type" value="Genomic_DNA"/>
</dbReference>
<dbReference type="Gene3D" id="1.25.40.10">
    <property type="entry name" value="Tetratricopeptide repeat domain"/>
    <property type="match status" value="3"/>
</dbReference>
<gene>
    <name evidence="5" type="ORF">M6B38_399410</name>
</gene>
<organism evidence="5 6">
    <name type="scientific">Iris pallida</name>
    <name type="common">Sweet iris</name>
    <dbReference type="NCBI Taxonomy" id="29817"/>
    <lineage>
        <taxon>Eukaryota</taxon>
        <taxon>Viridiplantae</taxon>
        <taxon>Streptophyta</taxon>
        <taxon>Embryophyta</taxon>
        <taxon>Tracheophyta</taxon>
        <taxon>Spermatophyta</taxon>
        <taxon>Magnoliopsida</taxon>
        <taxon>Liliopsida</taxon>
        <taxon>Asparagales</taxon>
        <taxon>Iridaceae</taxon>
        <taxon>Iridoideae</taxon>
        <taxon>Irideae</taxon>
        <taxon>Iris</taxon>
    </lineage>
</organism>
<dbReference type="NCBIfam" id="TIGR00756">
    <property type="entry name" value="PPR"/>
    <property type="match status" value="5"/>
</dbReference>
<dbReference type="FunFam" id="1.25.40.10:FF:000690">
    <property type="entry name" value="Pentatricopeptide repeat-containing protein"/>
    <property type="match status" value="1"/>
</dbReference>
<reference evidence="5" key="2">
    <citation type="submission" date="2023-04" db="EMBL/GenBank/DDBJ databases">
        <authorList>
            <person name="Bruccoleri R.E."/>
            <person name="Oakeley E.J."/>
            <person name="Faust A.-M."/>
            <person name="Dessus-Babus S."/>
            <person name="Altorfer M."/>
            <person name="Burckhardt D."/>
            <person name="Oertli M."/>
            <person name="Naumann U."/>
            <person name="Petersen F."/>
            <person name="Wong J."/>
        </authorList>
    </citation>
    <scope>NUCLEOTIDE SEQUENCE</scope>
    <source>
        <strain evidence="5">GSM-AAB239-AS_SAM_17_03QT</strain>
        <tissue evidence="5">Leaf</tissue>
    </source>
</reference>
<dbReference type="InterPro" id="IPR002885">
    <property type="entry name" value="PPR_rpt"/>
</dbReference>
<evidence type="ECO:0000313" key="6">
    <source>
        <dbReference type="Proteomes" id="UP001140949"/>
    </source>
</evidence>
<comment type="similarity">
    <text evidence="1">Belongs to the PPR family. PCMP-H subfamily.</text>
</comment>
<dbReference type="Pfam" id="PF12854">
    <property type="entry name" value="PPR_1"/>
    <property type="match status" value="1"/>
</dbReference>
<accession>A0AAX6FVL0</accession>
<dbReference type="Pfam" id="PF14432">
    <property type="entry name" value="DYW_deaminase"/>
    <property type="match status" value="1"/>
</dbReference>
<dbReference type="Proteomes" id="UP001140949">
    <property type="component" value="Unassembled WGS sequence"/>
</dbReference>
<feature type="domain" description="DYW" evidence="4">
    <location>
        <begin position="405"/>
        <end position="497"/>
    </location>
</feature>
<dbReference type="Pfam" id="PF20430">
    <property type="entry name" value="Eplus_motif"/>
    <property type="match status" value="1"/>
</dbReference>
<feature type="repeat" description="PPR" evidence="3">
    <location>
        <begin position="22"/>
        <end position="56"/>
    </location>
</feature>
<dbReference type="GO" id="GO:0003729">
    <property type="term" value="F:mRNA binding"/>
    <property type="evidence" value="ECO:0007669"/>
    <property type="project" value="UniProtKB-ARBA"/>
</dbReference>
<evidence type="ECO:0000259" key="4">
    <source>
        <dbReference type="Pfam" id="PF14432"/>
    </source>
</evidence>
<evidence type="ECO:0000313" key="5">
    <source>
        <dbReference type="EMBL" id="KAJ6820115.1"/>
    </source>
</evidence>
<reference evidence="5" key="1">
    <citation type="journal article" date="2023" name="GigaByte">
        <title>Genome assembly of the bearded iris, Iris pallida Lam.</title>
        <authorList>
            <person name="Bruccoleri R.E."/>
            <person name="Oakeley E.J."/>
            <person name="Faust A.M.E."/>
            <person name="Altorfer M."/>
            <person name="Dessus-Babus S."/>
            <person name="Burckhardt D."/>
            <person name="Oertli M."/>
            <person name="Naumann U."/>
            <person name="Petersen F."/>
            <person name="Wong J."/>
        </authorList>
    </citation>
    <scope>NUCLEOTIDE SEQUENCE</scope>
    <source>
        <strain evidence="5">GSM-AAB239-AS_SAM_17_03QT</strain>
    </source>
</reference>
<keyword evidence="2" id="KW-0677">Repeat</keyword>
<dbReference type="InterPro" id="IPR011990">
    <property type="entry name" value="TPR-like_helical_dom_sf"/>
</dbReference>
<dbReference type="InterPro" id="IPR046960">
    <property type="entry name" value="PPR_At4g14850-like_plant"/>
</dbReference>
<dbReference type="PROSITE" id="PS51375">
    <property type="entry name" value="PPR"/>
    <property type="match status" value="3"/>
</dbReference>
<comment type="caution">
    <text evidence="5">The sequence shown here is derived from an EMBL/GenBank/DDBJ whole genome shotgun (WGS) entry which is preliminary data.</text>
</comment>
<dbReference type="GO" id="GO:0008270">
    <property type="term" value="F:zinc ion binding"/>
    <property type="evidence" value="ECO:0007669"/>
    <property type="project" value="InterPro"/>
</dbReference>
<name>A0AAX6FVL0_IRIPA</name>
<dbReference type="SUPFAM" id="SSF48452">
    <property type="entry name" value="TPR-like"/>
    <property type="match status" value="1"/>
</dbReference>
<feature type="repeat" description="PPR" evidence="3">
    <location>
        <begin position="190"/>
        <end position="224"/>
    </location>
</feature>
<dbReference type="InterPro" id="IPR046849">
    <property type="entry name" value="E2_motif"/>
</dbReference>
<proteinExistence type="inferred from homology"/>
<dbReference type="AlphaFoldDB" id="A0AAX6FVL0"/>
<dbReference type="Pfam" id="PF01535">
    <property type="entry name" value="PPR"/>
    <property type="match status" value="2"/>
</dbReference>